<dbReference type="KEGG" id="meg:DKB62_10905"/>
<dbReference type="InterPro" id="IPR037284">
    <property type="entry name" value="SUF_FeS_clus_asmbl_SufBD_sf"/>
</dbReference>
<dbReference type="EMBL" id="CP029462">
    <property type="protein sequence ID" value="AXL22023.1"/>
    <property type="molecule type" value="Genomic_DNA"/>
</dbReference>
<sequence length="363" mass="39792">MNAKTKPVIQLYNELPRPTFRTIKVNNLELEPLPERPSGRYTPQHQCEGDVSLYFYQGNGMPDLGEFQGANAEALERALRHADKGCAIEAEAGAKGTARLVYEVNDDHPTLNRQLRITAGAGSDVTVYLVFEGGAAGGEVNFLHYIRAEAGAHVKIVKVQLHEGNVRHIEHRYAETAEGSSVEYVSAELGAKEAVVYYKTDLLYDESSFDSKSLYLGKDKQIVDFSYWIPMQGKKTKADVAIAGALQDEAKKAFRGTIDFLRGSKKAVGSEADTCILLSPKVHSISVPLLLCKEDDVVGNHASSAGQIDEDTLFYLMSRGFDYQGAQAIIVESHIRPVVDALGDGALAERVLQTVRERMNSQG</sequence>
<dbReference type="InterPro" id="IPR055346">
    <property type="entry name" value="Fe-S_cluster_assembly_SufBD"/>
</dbReference>
<dbReference type="Pfam" id="PF01458">
    <property type="entry name" value="SUFBD_core"/>
    <property type="match status" value="1"/>
</dbReference>
<organism evidence="2 3">
    <name type="scientific">Megasphaera stantonii</name>
    <dbReference type="NCBI Taxonomy" id="2144175"/>
    <lineage>
        <taxon>Bacteria</taxon>
        <taxon>Bacillati</taxon>
        <taxon>Bacillota</taxon>
        <taxon>Negativicutes</taxon>
        <taxon>Veillonellales</taxon>
        <taxon>Veillonellaceae</taxon>
        <taxon>Megasphaera</taxon>
    </lineage>
</organism>
<reference evidence="2 3" key="1">
    <citation type="submission" date="2018-05" db="EMBL/GenBank/DDBJ databases">
        <title>Complete genome sequence of Megasphaera sp. AJH120T, isolated from the ceca of a chicken.</title>
        <authorList>
            <person name="Maki J."/>
            <person name="Looft T."/>
        </authorList>
    </citation>
    <scope>NUCLEOTIDE SEQUENCE [LARGE SCALE GENOMIC DNA]</scope>
    <source>
        <strain evidence="2 3">AJH120</strain>
    </source>
</reference>
<dbReference type="InterPro" id="IPR000825">
    <property type="entry name" value="SUF_FeS_clus_asmbl_SufBD_core"/>
</dbReference>
<dbReference type="Proteomes" id="UP000254337">
    <property type="component" value="Chromosome"/>
</dbReference>
<name>A0A346B1N0_9FIRM</name>
<accession>A0A346B1N0</accession>
<evidence type="ECO:0000313" key="3">
    <source>
        <dbReference type="Proteomes" id="UP000254337"/>
    </source>
</evidence>
<feature type="domain" description="SUF system FeS cluster assembly SufBD core" evidence="1">
    <location>
        <begin position="107"/>
        <end position="332"/>
    </location>
</feature>
<evidence type="ECO:0000313" key="2">
    <source>
        <dbReference type="EMBL" id="AXL22023.1"/>
    </source>
</evidence>
<dbReference type="GO" id="GO:0016226">
    <property type="term" value="P:iron-sulfur cluster assembly"/>
    <property type="evidence" value="ECO:0007669"/>
    <property type="project" value="InterPro"/>
</dbReference>
<keyword evidence="3" id="KW-1185">Reference proteome</keyword>
<dbReference type="PANTHER" id="PTHR43575">
    <property type="entry name" value="PROTEIN ABCI7, CHLOROPLASTIC"/>
    <property type="match status" value="1"/>
</dbReference>
<gene>
    <name evidence="2" type="ORF">DKB62_10905</name>
</gene>
<protein>
    <submittedName>
        <fullName evidence="2">SufD family Fe-S cluster assembly protein</fullName>
    </submittedName>
</protein>
<dbReference type="OrthoDB" id="9803529at2"/>
<proteinExistence type="predicted"/>
<dbReference type="SUPFAM" id="SSF101960">
    <property type="entry name" value="Stabilizer of iron transporter SufD"/>
    <property type="match status" value="1"/>
</dbReference>
<dbReference type="AlphaFoldDB" id="A0A346B1N0"/>
<dbReference type="PANTHER" id="PTHR43575:SF1">
    <property type="entry name" value="PROTEIN ABCI7, CHLOROPLASTIC"/>
    <property type="match status" value="1"/>
</dbReference>
<evidence type="ECO:0000259" key="1">
    <source>
        <dbReference type="Pfam" id="PF01458"/>
    </source>
</evidence>